<dbReference type="Pfam" id="PF08244">
    <property type="entry name" value="Glyco_hydro_32C"/>
    <property type="match status" value="1"/>
</dbReference>
<evidence type="ECO:0000256" key="4">
    <source>
        <dbReference type="RuleBase" id="RU362110"/>
    </source>
</evidence>
<dbReference type="FunFam" id="2.115.10.20:FF:000002">
    <property type="entry name" value="Invertase 2"/>
    <property type="match status" value="1"/>
</dbReference>
<keyword evidence="10" id="KW-1185">Reference proteome</keyword>
<keyword evidence="3 4" id="KW-0326">Glycosidase</keyword>
<keyword evidence="2 4" id="KW-0378">Hydrolase</keyword>
<dbReference type="SUPFAM" id="SSF75005">
    <property type="entry name" value="Arabinanase/levansucrase/invertase"/>
    <property type="match status" value="1"/>
</dbReference>
<dbReference type="PANTHER" id="PTHR42800:SF2">
    <property type="entry name" value="INVERTASE-RELATED"/>
    <property type="match status" value="1"/>
</dbReference>
<dbReference type="RefSeq" id="XP_025361966.1">
    <property type="nucleotide sequence ID" value="XM_025506210.1"/>
</dbReference>
<dbReference type="InterPro" id="IPR023296">
    <property type="entry name" value="Glyco_hydro_beta-prop_sf"/>
</dbReference>
<protein>
    <submittedName>
        <fullName evidence="9">Uncharacterized protein</fullName>
    </submittedName>
</protein>
<keyword evidence="6" id="KW-0732">Signal</keyword>
<dbReference type="SUPFAM" id="SSF49899">
    <property type="entry name" value="Concanavalin A-like lectins/glucanases"/>
    <property type="match status" value="1"/>
</dbReference>
<dbReference type="InterPro" id="IPR013320">
    <property type="entry name" value="ConA-like_dom_sf"/>
</dbReference>
<dbReference type="InterPro" id="IPR018053">
    <property type="entry name" value="Glyco_hydro_32_AS"/>
</dbReference>
<accession>A0A316UQU6</accession>
<dbReference type="GO" id="GO:0000324">
    <property type="term" value="C:fungal-type vacuole"/>
    <property type="evidence" value="ECO:0007669"/>
    <property type="project" value="TreeGrafter"/>
</dbReference>
<proteinExistence type="inferred from homology"/>
<feature type="domain" description="Glycosyl hydrolase family 32 N-terminal" evidence="7">
    <location>
        <begin position="73"/>
        <end position="382"/>
    </location>
</feature>
<dbReference type="AlphaFoldDB" id="A0A316UQU6"/>
<evidence type="ECO:0000259" key="7">
    <source>
        <dbReference type="Pfam" id="PF00251"/>
    </source>
</evidence>
<dbReference type="Pfam" id="PF00251">
    <property type="entry name" value="Glyco_hydro_32N"/>
    <property type="match status" value="1"/>
</dbReference>
<feature type="signal peptide" evidence="6">
    <location>
        <begin position="1"/>
        <end position="21"/>
    </location>
</feature>
<dbReference type="Proteomes" id="UP000245884">
    <property type="component" value="Unassembled WGS sequence"/>
</dbReference>
<feature type="region of interest" description="Disordered" evidence="5">
    <location>
        <begin position="43"/>
        <end position="68"/>
    </location>
</feature>
<dbReference type="STRING" id="1569628.A0A316UQU6"/>
<dbReference type="Gene3D" id="2.60.120.560">
    <property type="entry name" value="Exo-inulinase, domain 1"/>
    <property type="match status" value="1"/>
</dbReference>
<evidence type="ECO:0000259" key="8">
    <source>
        <dbReference type="Pfam" id="PF08244"/>
    </source>
</evidence>
<reference evidence="9 10" key="1">
    <citation type="journal article" date="2018" name="Mol. Biol. Evol.">
        <title>Broad Genomic Sampling Reveals a Smut Pathogenic Ancestry of the Fungal Clade Ustilaginomycotina.</title>
        <authorList>
            <person name="Kijpornyongpan T."/>
            <person name="Mondo S.J."/>
            <person name="Barry K."/>
            <person name="Sandor L."/>
            <person name="Lee J."/>
            <person name="Lipzen A."/>
            <person name="Pangilinan J."/>
            <person name="LaButti K."/>
            <person name="Hainaut M."/>
            <person name="Henrissat B."/>
            <person name="Grigoriev I.V."/>
            <person name="Spatafora J.W."/>
            <person name="Aime M.C."/>
        </authorList>
    </citation>
    <scope>NUCLEOTIDE SEQUENCE [LARGE SCALE GENOMIC DNA]</scope>
    <source>
        <strain evidence="9 10">MCA 5214</strain>
    </source>
</reference>
<feature type="chain" id="PRO_5016428926" evidence="6">
    <location>
        <begin position="22"/>
        <end position="580"/>
    </location>
</feature>
<evidence type="ECO:0000256" key="5">
    <source>
        <dbReference type="SAM" id="MobiDB-lite"/>
    </source>
</evidence>
<dbReference type="GeneID" id="37028033"/>
<dbReference type="PROSITE" id="PS00609">
    <property type="entry name" value="GLYCOSYL_HYDROL_F32"/>
    <property type="match status" value="1"/>
</dbReference>
<dbReference type="GO" id="GO:0004575">
    <property type="term" value="F:sucrose alpha-glucosidase activity"/>
    <property type="evidence" value="ECO:0007669"/>
    <property type="project" value="TreeGrafter"/>
</dbReference>
<dbReference type="CDD" id="cd18622">
    <property type="entry name" value="GH32_Inu-like"/>
    <property type="match status" value="1"/>
</dbReference>
<evidence type="ECO:0000256" key="1">
    <source>
        <dbReference type="ARBA" id="ARBA00009902"/>
    </source>
</evidence>
<evidence type="ECO:0000256" key="3">
    <source>
        <dbReference type="ARBA" id="ARBA00023295"/>
    </source>
</evidence>
<name>A0A316UQU6_9BASI</name>
<evidence type="ECO:0000256" key="6">
    <source>
        <dbReference type="SAM" id="SignalP"/>
    </source>
</evidence>
<dbReference type="Gene3D" id="2.115.10.20">
    <property type="entry name" value="Glycosyl hydrolase domain, family 43"/>
    <property type="match status" value="1"/>
</dbReference>
<dbReference type="InterPro" id="IPR001362">
    <property type="entry name" value="Glyco_hydro_32"/>
</dbReference>
<sequence length="580" mass="63832">MVGRWSPSLLLVSTLASIAAALPYEQSSDMSAANLFLKLRQNNNDNSTSASGPGSSNGSTPVSYNQPYRPQIHFSPSSGFMNDPNGLVVSGKPGNETIHMYYQYNPNDTVAGNQHWGHATSKSFESYEWKNHLPAIAPEAEGEGIFSGSAVIDSNNTSGFFDNSTEPEDRIVAIYTLNTADEESQNIAYSTNGGYNFTKYENNPVLRDVGKYQKQFRDPKVFWDAPHEQWVMAVAHTQTYEVGFYTSKDLKSWEEASRFSAGVLGYQYECPALFQAPYVGGDKDGQKGWVLLISINPGAPLGGSMTEYVIGDWDGKTFTSDDPSAKLADFGKDWYAAQTWDNTDPSKPPVVIGWASNWQYTNVVPTSPWRSVFSVPREVTLQYAALNPLDSRYVMAQNPINTSAIVTDSLHDGKTAAKNSTSVDLKGDGAFDITANITMSAATYGSLAANSTVDLYVNGTAKGDVLRIGFVGGEPGVVLIDRRFAGKDWADNDPFFTDRFSTQAQILYADDNDKENSDRYFTMRMIVDRTITELFVNDGIASAAVLHYWDQEGKPTSLEMKVGDDRLKVHLDVQALKSTW</sequence>
<dbReference type="EMBL" id="KZ819668">
    <property type="protein sequence ID" value="PWN27354.1"/>
    <property type="molecule type" value="Genomic_DNA"/>
</dbReference>
<dbReference type="SMART" id="SM00640">
    <property type="entry name" value="Glyco_32"/>
    <property type="match status" value="1"/>
</dbReference>
<evidence type="ECO:0000256" key="2">
    <source>
        <dbReference type="ARBA" id="ARBA00022801"/>
    </source>
</evidence>
<evidence type="ECO:0000313" key="9">
    <source>
        <dbReference type="EMBL" id="PWN27354.1"/>
    </source>
</evidence>
<organism evidence="9 10">
    <name type="scientific">Jaminaea rosea</name>
    <dbReference type="NCBI Taxonomy" id="1569628"/>
    <lineage>
        <taxon>Eukaryota</taxon>
        <taxon>Fungi</taxon>
        <taxon>Dikarya</taxon>
        <taxon>Basidiomycota</taxon>
        <taxon>Ustilaginomycotina</taxon>
        <taxon>Exobasidiomycetes</taxon>
        <taxon>Microstromatales</taxon>
        <taxon>Microstromatales incertae sedis</taxon>
        <taxon>Jaminaea</taxon>
    </lineage>
</organism>
<dbReference type="GO" id="GO:0005987">
    <property type="term" value="P:sucrose catabolic process"/>
    <property type="evidence" value="ECO:0007669"/>
    <property type="project" value="TreeGrafter"/>
</dbReference>
<dbReference type="PANTHER" id="PTHR42800">
    <property type="entry name" value="EXOINULINASE INUD (AFU_ORTHOLOGUE AFUA_5G00480)"/>
    <property type="match status" value="1"/>
</dbReference>
<gene>
    <name evidence="9" type="ORF">BDZ90DRAFT_232335</name>
</gene>
<feature type="domain" description="Glycosyl hydrolase family 32 C-terminal" evidence="8">
    <location>
        <begin position="419"/>
        <end position="543"/>
    </location>
</feature>
<dbReference type="InterPro" id="IPR013189">
    <property type="entry name" value="Glyco_hydro_32_C"/>
</dbReference>
<evidence type="ECO:0000313" key="10">
    <source>
        <dbReference type="Proteomes" id="UP000245884"/>
    </source>
</evidence>
<comment type="similarity">
    <text evidence="1 4">Belongs to the glycosyl hydrolase 32 family.</text>
</comment>
<dbReference type="InterPro" id="IPR013148">
    <property type="entry name" value="Glyco_hydro_32_N"/>
</dbReference>
<dbReference type="OrthoDB" id="202537at2759"/>